<evidence type="ECO:0000313" key="2">
    <source>
        <dbReference type="Proteomes" id="UP000326757"/>
    </source>
</evidence>
<gene>
    <name evidence="1" type="ORF">EYC80_005706</name>
</gene>
<evidence type="ECO:0000313" key="1">
    <source>
        <dbReference type="EMBL" id="KAB8302265.1"/>
    </source>
</evidence>
<comment type="caution">
    <text evidence="1">The sequence shown here is derived from an EMBL/GenBank/DDBJ whole genome shotgun (WGS) entry which is preliminary data.</text>
</comment>
<proteinExistence type="predicted"/>
<dbReference type="OrthoDB" id="4156665at2759"/>
<protein>
    <recommendedName>
        <fullName evidence="3">Beta-xylosidase</fullName>
    </recommendedName>
</protein>
<sequence length="138" mass="16409">MSSINRISKTNPALAAKITQMALPLAPLVRLTNGQVHPAFPKQLLNFWLLTSAELDELAHFYHQRTPCEWTLHYPCPVRWDVNADLEVKRRRLGRFIGLRGCESPEVVESVEEIERRVRRERVRREEEEMWKKKSRWY</sequence>
<organism evidence="1 2">
    <name type="scientific">Monilinia laxa</name>
    <name type="common">Brown rot fungus</name>
    <name type="synonym">Sclerotinia laxa</name>
    <dbReference type="NCBI Taxonomy" id="61186"/>
    <lineage>
        <taxon>Eukaryota</taxon>
        <taxon>Fungi</taxon>
        <taxon>Dikarya</taxon>
        <taxon>Ascomycota</taxon>
        <taxon>Pezizomycotina</taxon>
        <taxon>Leotiomycetes</taxon>
        <taxon>Helotiales</taxon>
        <taxon>Sclerotiniaceae</taxon>
        <taxon>Monilinia</taxon>
    </lineage>
</organism>
<dbReference type="AlphaFoldDB" id="A0A5N6KF07"/>
<reference evidence="1 2" key="1">
    <citation type="submission" date="2019-06" db="EMBL/GenBank/DDBJ databases">
        <title>Genome Sequence of the Brown Rot Fungal Pathogen Monilinia laxa.</title>
        <authorList>
            <person name="De Miccolis Angelini R.M."/>
            <person name="Landi L."/>
            <person name="Abate D."/>
            <person name="Pollastro S."/>
            <person name="Romanazzi G."/>
            <person name="Faretra F."/>
        </authorList>
    </citation>
    <scope>NUCLEOTIDE SEQUENCE [LARGE SCALE GENOMIC DNA]</scope>
    <source>
        <strain evidence="1 2">Mlax316</strain>
    </source>
</reference>
<keyword evidence="2" id="KW-1185">Reference proteome</keyword>
<dbReference type="EMBL" id="VIGI01000003">
    <property type="protein sequence ID" value="KAB8302265.1"/>
    <property type="molecule type" value="Genomic_DNA"/>
</dbReference>
<dbReference type="Proteomes" id="UP000326757">
    <property type="component" value="Unassembled WGS sequence"/>
</dbReference>
<accession>A0A5N6KF07</accession>
<name>A0A5N6KF07_MONLA</name>
<evidence type="ECO:0008006" key="3">
    <source>
        <dbReference type="Google" id="ProtNLM"/>
    </source>
</evidence>